<keyword evidence="4 5" id="KW-0472">Membrane</keyword>
<keyword evidence="2 5" id="KW-0812">Transmembrane</keyword>
<evidence type="ECO:0000256" key="5">
    <source>
        <dbReference type="SAM" id="Phobius"/>
    </source>
</evidence>
<sequence length="86" mass="9574">MTSTLWIHLSAKFLLVRILRNSEHLQSHTAIHWATWFGSTVGISAIAFVIAVGIPFFSYLIGLIGSLCCAPACVSFDAISFYCFWF</sequence>
<name>A0A0B7K8K0_BIOOC</name>
<dbReference type="Pfam" id="PF01490">
    <property type="entry name" value="Aa_trans"/>
    <property type="match status" value="1"/>
</dbReference>
<dbReference type="EMBL" id="CDPU01000035">
    <property type="protein sequence ID" value="CEO53479.1"/>
    <property type="molecule type" value="Genomic_DNA"/>
</dbReference>
<feature type="domain" description="Amino acid transporter transmembrane" evidence="6">
    <location>
        <begin position="24"/>
        <end position="76"/>
    </location>
</feature>
<proteinExistence type="predicted"/>
<organism evidence="7">
    <name type="scientific">Bionectria ochroleuca</name>
    <name type="common">Gliocladium roseum</name>
    <dbReference type="NCBI Taxonomy" id="29856"/>
    <lineage>
        <taxon>Eukaryota</taxon>
        <taxon>Fungi</taxon>
        <taxon>Dikarya</taxon>
        <taxon>Ascomycota</taxon>
        <taxon>Pezizomycotina</taxon>
        <taxon>Sordariomycetes</taxon>
        <taxon>Hypocreomycetidae</taxon>
        <taxon>Hypocreales</taxon>
        <taxon>Bionectriaceae</taxon>
        <taxon>Clonostachys</taxon>
    </lineage>
</organism>
<evidence type="ECO:0000256" key="3">
    <source>
        <dbReference type="ARBA" id="ARBA00022989"/>
    </source>
</evidence>
<feature type="transmembrane region" description="Helical" evidence="5">
    <location>
        <begin position="30"/>
        <end position="54"/>
    </location>
</feature>
<evidence type="ECO:0000256" key="2">
    <source>
        <dbReference type="ARBA" id="ARBA00022692"/>
    </source>
</evidence>
<accession>A0A0B7K8K0</accession>
<keyword evidence="3 5" id="KW-1133">Transmembrane helix</keyword>
<gene>
    <name evidence="7" type="ORF">BN869_000009537_1</name>
</gene>
<evidence type="ECO:0000256" key="1">
    <source>
        <dbReference type="ARBA" id="ARBA00004370"/>
    </source>
</evidence>
<dbReference type="GO" id="GO:0016020">
    <property type="term" value="C:membrane"/>
    <property type="evidence" value="ECO:0007669"/>
    <property type="project" value="UniProtKB-SubCell"/>
</dbReference>
<evidence type="ECO:0000256" key="4">
    <source>
        <dbReference type="ARBA" id="ARBA00023136"/>
    </source>
</evidence>
<protein>
    <recommendedName>
        <fullName evidence="6">Amino acid transporter transmembrane domain-containing protein</fullName>
    </recommendedName>
</protein>
<dbReference type="AlphaFoldDB" id="A0A0B7K8K0"/>
<comment type="subcellular location">
    <subcellularLocation>
        <location evidence="1">Membrane</location>
    </subcellularLocation>
</comment>
<feature type="transmembrane region" description="Helical" evidence="5">
    <location>
        <begin position="60"/>
        <end position="85"/>
    </location>
</feature>
<dbReference type="InterPro" id="IPR013057">
    <property type="entry name" value="AA_transpt_TM"/>
</dbReference>
<reference evidence="7" key="1">
    <citation type="submission" date="2015-01" db="EMBL/GenBank/DDBJ databases">
        <authorList>
            <person name="Durling Mikael"/>
        </authorList>
    </citation>
    <scope>NUCLEOTIDE SEQUENCE</scope>
</reference>
<evidence type="ECO:0000259" key="6">
    <source>
        <dbReference type="Pfam" id="PF01490"/>
    </source>
</evidence>
<evidence type="ECO:0000313" key="7">
    <source>
        <dbReference type="EMBL" id="CEO53479.1"/>
    </source>
</evidence>